<proteinExistence type="predicted"/>
<dbReference type="InterPro" id="IPR014718">
    <property type="entry name" value="GH-type_carb-bd"/>
</dbReference>
<accession>A0A7V0QRS5</accession>
<sequence>MARFLGKDYSKRELGRLVGDFSQVAGIKDYQLMEGKGKGMRCVDFWTGSGFEFTVTPDRGMDIPRAFYKGKSLCWRSSTGDVSPYFFEPEGFGWLRSFYGGLLTTCGLTQVGAPSEDQGEKLGLHGRISHIPAQNIVTNEEWINEEYILSVEGKICQSVVFGENLVLKRKIWTRLGEDRLWIEDKVENQGYRETPFMILYHFNIGFPVVQENSRLISPTQEIKPRDEEAEKGKEDYAKFSSPIPYFKEKVYYHKMKPDKDGFVRCAVVNDNLEGEGMGVYLVYKIDQLPNFIEWKMMGEGEYVVGMEPANCGVEGRAKDRERGTLQFLKPGEVREFKLEVGVLTGKEQIEDFERKIQI</sequence>
<name>A0A7V0QRS5_UNCAE</name>
<comment type="caution">
    <text evidence="1">The sequence shown here is derived from an EMBL/GenBank/DDBJ whole genome shotgun (WGS) entry which is preliminary data.</text>
</comment>
<dbReference type="InterPro" id="IPR027839">
    <property type="entry name" value="DUF4432"/>
</dbReference>
<dbReference type="CDD" id="cd09023">
    <property type="entry name" value="Aldose_epim_Ec_c4013"/>
    <property type="match status" value="1"/>
</dbReference>
<evidence type="ECO:0000313" key="1">
    <source>
        <dbReference type="EMBL" id="HDN84327.1"/>
    </source>
</evidence>
<dbReference type="Pfam" id="PF14486">
    <property type="entry name" value="DUF4432"/>
    <property type="match status" value="1"/>
</dbReference>
<dbReference type="GO" id="GO:0030246">
    <property type="term" value="F:carbohydrate binding"/>
    <property type="evidence" value="ECO:0007669"/>
    <property type="project" value="InterPro"/>
</dbReference>
<dbReference type="AlphaFoldDB" id="A0A7V0QRS5"/>
<protein>
    <submittedName>
        <fullName evidence="1">DUF4432 family protein</fullName>
    </submittedName>
</protein>
<reference evidence="1" key="1">
    <citation type="journal article" date="2020" name="mSystems">
        <title>Genome- and Community-Level Interaction Insights into Carbon Utilization and Element Cycling Functions of Hydrothermarchaeota in Hydrothermal Sediment.</title>
        <authorList>
            <person name="Zhou Z."/>
            <person name="Liu Y."/>
            <person name="Xu W."/>
            <person name="Pan J."/>
            <person name="Luo Z.H."/>
            <person name="Li M."/>
        </authorList>
    </citation>
    <scope>NUCLEOTIDE SEQUENCE [LARGE SCALE GENOMIC DNA]</scope>
    <source>
        <strain evidence="1">HyVt-219</strain>
    </source>
</reference>
<dbReference type="Proteomes" id="UP000885660">
    <property type="component" value="Unassembled WGS sequence"/>
</dbReference>
<organism evidence="1">
    <name type="scientific">Aerophobetes bacterium</name>
    <dbReference type="NCBI Taxonomy" id="2030807"/>
    <lineage>
        <taxon>Bacteria</taxon>
        <taxon>Candidatus Aerophobota</taxon>
    </lineage>
</organism>
<dbReference type="Gene3D" id="2.70.98.10">
    <property type="match status" value="1"/>
</dbReference>
<gene>
    <name evidence="1" type="ORF">ENG47_01045</name>
</gene>
<dbReference type="EMBL" id="DRBC01000061">
    <property type="protein sequence ID" value="HDN84327.1"/>
    <property type="molecule type" value="Genomic_DNA"/>
</dbReference>